<dbReference type="AlphaFoldDB" id="A0A1D2M128"/>
<reference evidence="2 3" key="1">
    <citation type="journal article" date="2016" name="Genome Biol. Evol.">
        <title>Gene Family Evolution Reflects Adaptation to Soil Environmental Stressors in the Genome of the Collembolan Orchesella cincta.</title>
        <authorList>
            <person name="Faddeeva-Vakhrusheva A."/>
            <person name="Derks M.F."/>
            <person name="Anvar S.Y."/>
            <person name="Agamennone V."/>
            <person name="Suring W."/>
            <person name="Smit S."/>
            <person name="van Straalen N.M."/>
            <person name="Roelofs D."/>
        </authorList>
    </citation>
    <scope>NUCLEOTIDE SEQUENCE [LARGE SCALE GENOMIC DNA]</scope>
    <source>
        <tissue evidence="2">Mixed pool</tissue>
    </source>
</reference>
<dbReference type="SUPFAM" id="SSF56003">
    <property type="entry name" value="Molybdenum cofactor-binding domain"/>
    <property type="match status" value="1"/>
</dbReference>
<dbReference type="EMBL" id="LJIJ01007750">
    <property type="protein sequence ID" value="ODM86666.1"/>
    <property type="molecule type" value="Genomic_DNA"/>
</dbReference>
<accession>A0A1D2M128</accession>
<proteinExistence type="predicted"/>
<dbReference type="STRING" id="48709.A0A1D2M128"/>
<feature type="non-terminal residue" evidence="2">
    <location>
        <position position="1"/>
    </location>
</feature>
<dbReference type="SUPFAM" id="SSF56219">
    <property type="entry name" value="DNase I-like"/>
    <property type="match status" value="1"/>
</dbReference>
<dbReference type="InterPro" id="IPR036691">
    <property type="entry name" value="Endo/exonu/phosph_ase_sf"/>
</dbReference>
<organism evidence="2 3">
    <name type="scientific">Orchesella cincta</name>
    <name type="common">Springtail</name>
    <name type="synonym">Podura cincta</name>
    <dbReference type="NCBI Taxonomy" id="48709"/>
    <lineage>
        <taxon>Eukaryota</taxon>
        <taxon>Metazoa</taxon>
        <taxon>Ecdysozoa</taxon>
        <taxon>Arthropoda</taxon>
        <taxon>Hexapoda</taxon>
        <taxon>Collembola</taxon>
        <taxon>Entomobryomorpha</taxon>
        <taxon>Entomobryoidea</taxon>
        <taxon>Orchesellidae</taxon>
        <taxon>Orchesellinae</taxon>
        <taxon>Orchesella</taxon>
    </lineage>
</organism>
<dbReference type="PANTHER" id="PTHR45444">
    <property type="entry name" value="XANTHINE DEHYDROGENASE"/>
    <property type="match status" value="1"/>
</dbReference>
<sequence>RSNIYGENFIPKMLDELKVSGSIEERKRFIDEFNTANRWKKRGLSIVPMRYPLDYLGSTKYPAYVCIYNRDGTVAVSTGGIEVGQGLNTKVAQAVAFELGVPIEKVKVKPSNNLVSPNTDSTGGSVSSELCVFGALMCCKTLNERMKPIKDKSKGAKWEKIVKLCNKAGIHLAATYMPGPQDKLNSYDIWVVNATEVEIDCLTGESKVIHETLCSFGFILLAFPKKFWEKSEPRNRCGAGLWTTEKLVYSNDPPGLLTYNTWQYKPPLPKDIPEDLRVTLLKDAPNPLGILRSKATGEPPLCSSVCVLFALKNAIFAARKEAGNAEWFRLVQDSSEEQSRITATKGIPIGHLNVRDILAASKKDDIASLIQNVPFHIFGISETWLYEKVTDEEVSIPGYHLIRSDRQSVKTLKNRGGGVALYIRNDYTTTIVTKKVPPPIDLLHVSITKALLPTITSLYYTNSQNCNKKSC</sequence>
<name>A0A1D2M128_ORCCI</name>
<dbReference type="PANTHER" id="PTHR45444:SF3">
    <property type="entry name" value="XANTHINE DEHYDROGENASE"/>
    <property type="match status" value="1"/>
</dbReference>
<evidence type="ECO:0000313" key="3">
    <source>
        <dbReference type="Proteomes" id="UP000094527"/>
    </source>
</evidence>
<dbReference type="InterPro" id="IPR016208">
    <property type="entry name" value="Ald_Oxase/xanthine_DH-like"/>
</dbReference>
<dbReference type="Pfam" id="PF20256">
    <property type="entry name" value="MoCoBD_2"/>
    <property type="match status" value="1"/>
</dbReference>
<dbReference type="GO" id="GO:0016491">
    <property type="term" value="F:oxidoreductase activity"/>
    <property type="evidence" value="ECO:0007669"/>
    <property type="project" value="InterPro"/>
</dbReference>
<dbReference type="Proteomes" id="UP000094527">
    <property type="component" value="Unassembled WGS sequence"/>
</dbReference>
<gene>
    <name evidence="2" type="ORF">Ocin01_20016</name>
</gene>
<dbReference type="InterPro" id="IPR037165">
    <property type="entry name" value="AldOxase/xan_DH_Mopterin-bd_sf"/>
</dbReference>
<evidence type="ECO:0000259" key="1">
    <source>
        <dbReference type="Pfam" id="PF20256"/>
    </source>
</evidence>
<dbReference type="OrthoDB" id="8300278at2759"/>
<feature type="domain" description="Aldehyde oxidase/xanthine dehydrogenase second molybdopterin binding" evidence="1">
    <location>
        <begin position="21"/>
        <end position="209"/>
    </location>
</feature>
<comment type="caution">
    <text evidence="2">The sequence shown here is derived from an EMBL/GenBank/DDBJ whole genome shotgun (WGS) entry which is preliminary data.</text>
</comment>
<protein>
    <submittedName>
        <fullName evidence="2">Xanthine dehydrogenase/oxidase</fullName>
    </submittedName>
</protein>
<dbReference type="GO" id="GO:0005506">
    <property type="term" value="F:iron ion binding"/>
    <property type="evidence" value="ECO:0007669"/>
    <property type="project" value="InterPro"/>
</dbReference>
<dbReference type="Gene3D" id="3.60.10.10">
    <property type="entry name" value="Endonuclease/exonuclease/phosphatase"/>
    <property type="match status" value="1"/>
</dbReference>
<evidence type="ECO:0000313" key="2">
    <source>
        <dbReference type="EMBL" id="ODM86666.1"/>
    </source>
</evidence>
<dbReference type="InterPro" id="IPR046867">
    <property type="entry name" value="AldOxase/xan_DH_MoCoBD2"/>
</dbReference>
<dbReference type="Gene3D" id="3.30.365.10">
    <property type="entry name" value="Aldehyde oxidase/xanthine dehydrogenase, molybdopterin binding domain"/>
    <property type="match status" value="3"/>
</dbReference>
<keyword evidence="3" id="KW-1185">Reference proteome</keyword>